<dbReference type="SUPFAM" id="SSF50129">
    <property type="entry name" value="GroES-like"/>
    <property type="match status" value="1"/>
</dbReference>
<evidence type="ECO:0000259" key="3">
    <source>
        <dbReference type="SMART" id="SM00829"/>
    </source>
</evidence>
<keyword evidence="5" id="KW-1185">Reference proteome</keyword>
<feature type="domain" description="Enoyl reductase (ER)" evidence="3">
    <location>
        <begin position="10"/>
        <end position="312"/>
    </location>
</feature>
<dbReference type="SUPFAM" id="SSF51735">
    <property type="entry name" value="NAD(P)-binding Rossmann-fold domains"/>
    <property type="match status" value="1"/>
</dbReference>
<dbReference type="InterPro" id="IPR020843">
    <property type="entry name" value="ER"/>
</dbReference>
<keyword evidence="1" id="KW-0521">NADP</keyword>
<organism evidence="4 5">
    <name type="scientific">Nocardia jinanensis</name>
    <dbReference type="NCBI Taxonomy" id="382504"/>
    <lineage>
        <taxon>Bacteria</taxon>
        <taxon>Bacillati</taxon>
        <taxon>Actinomycetota</taxon>
        <taxon>Actinomycetes</taxon>
        <taxon>Mycobacteriales</taxon>
        <taxon>Nocardiaceae</taxon>
        <taxon>Nocardia</taxon>
    </lineage>
</organism>
<dbReference type="Pfam" id="PF08240">
    <property type="entry name" value="ADH_N"/>
    <property type="match status" value="1"/>
</dbReference>
<dbReference type="InterPro" id="IPR013154">
    <property type="entry name" value="ADH-like_N"/>
</dbReference>
<evidence type="ECO:0000313" key="4">
    <source>
        <dbReference type="EMBL" id="GGL11704.1"/>
    </source>
</evidence>
<proteinExistence type="predicted"/>
<dbReference type="Gene3D" id="3.90.180.10">
    <property type="entry name" value="Medium-chain alcohol dehydrogenases, catalytic domain"/>
    <property type="match status" value="1"/>
</dbReference>
<reference evidence="4" key="2">
    <citation type="submission" date="2020-09" db="EMBL/GenBank/DDBJ databases">
        <authorList>
            <person name="Sun Q."/>
            <person name="Zhou Y."/>
        </authorList>
    </citation>
    <scope>NUCLEOTIDE SEQUENCE</scope>
    <source>
        <strain evidence="4">CGMCC 4.3508</strain>
    </source>
</reference>
<dbReference type="Pfam" id="PF13602">
    <property type="entry name" value="ADH_zinc_N_2"/>
    <property type="match status" value="1"/>
</dbReference>
<dbReference type="PANTHER" id="PTHR48106">
    <property type="entry name" value="QUINONE OXIDOREDUCTASE PIG3-RELATED"/>
    <property type="match status" value="1"/>
</dbReference>
<keyword evidence="2" id="KW-0560">Oxidoreductase</keyword>
<dbReference type="Proteomes" id="UP000638263">
    <property type="component" value="Unassembled WGS sequence"/>
</dbReference>
<dbReference type="InterPro" id="IPR036291">
    <property type="entry name" value="NAD(P)-bd_dom_sf"/>
</dbReference>
<sequence>MRVVGSHTFGGPEVLEVVEMPVPQPGPGQVGIRVHHAAVNPTDLVLRAGRMPLGERVLPGPPYVPGMDAAGVVDAVGPDCDGRLAVGDAVVAVVDPLTTGGGAYAEHIIVPVGSVVHAPNGLQSSAAATVLMNALTARLGLDALHLSVGRTVLVTGAAGVLGGYAVQLAKAQGFVVVADAGPEDVSLVRGLGADTVLPRGAGFVDAVLDRVPGGVDGVVDAALLEAALLPAVAAEGAVASFRGWRGPAEREITVHPIFVSTRIADTTALQWLCEQAESGVISPRVAHVLSPDRAAAAHRMVAAGGLRGRIVLDFS</sequence>
<dbReference type="AlphaFoldDB" id="A0A917RJR7"/>
<dbReference type="InterPro" id="IPR011032">
    <property type="entry name" value="GroES-like_sf"/>
</dbReference>
<name>A0A917RJR7_9NOCA</name>
<dbReference type="RefSeq" id="WP_062997939.1">
    <property type="nucleotide sequence ID" value="NZ_BMMH01000005.1"/>
</dbReference>
<dbReference type="GO" id="GO:0070402">
    <property type="term" value="F:NADPH binding"/>
    <property type="evidence" value="ECO:0007669"/>
    <property type="project" value="TreeGrafter"/>
</dbReference>
<protein>
    <submittedName>
        <fullName evidence="4">Zinc-binding alcohol dehydrogenase</fullName>
    </submittedName>
</protein>
<reference evidence="4" key="1">
    <citation type="journal article" date="2014" name="Int. J. Syst. Evol. Microbiol.">
        <title>Complete genome sequence of Corynebacterium casei LMG S-19264T (=DSM 44701T), isolated from a smear-ripened cheese.</title>
        <authorList>
            <consortium name="US DOE Joint Genome Institute (JGI-PGF)"/>
            <person name="Walter F."/>
            <person name="Albersmeier A."/>
            <person name="Kalinowski J."/>
            <person name="Ruckert C."/>
        </authorList>
    </citation>
    <scope>NUCLEOTIDE SEQUENCE</scope>
    <source>
        <strain evidence="4">CGMCC 4.3508</strain>
    </source>
</reference>
<comment type="caution">
    <text evidence="4">The sequence shown here is derived from an EMBL/GenBank/DDBJ whole genome shotgun (WGS) entry which is preliminary data.</text>
</comment>
<evidence type="ECO:0000256" key="2">
    <source>
        <dbReference type="ARBA" id="ARBA00023002"/>
    </source>
</evidence>
<evidence type="ECO:0000313" key="5">
    <source>
        <dbReference type="Proteomes" id="UP000638263"/>
    </source>
</evidence>
<dbReference type="CDD" id="cd05289">
    <property type="entry name" value="MDR_like_2"/>
    <property type="match status" value="1"/>
</dbReference>
<dbReference type="Gene3D" id="3.40.50.720">
    <property type="entry name" value="NAD(P)-binding Rossmann-like Domain"/>
    <property type="match status" value="1"/>
</dbReference>
<dbReference type="PANTHER" id="PTHR48106:SF18">
    <property type="entry name" value="QUINONE OXIDOREDUCTASE PIG3"/>
    <property type="match status" value="1"/>
</dbReference>
<evidence type="ECO:0000256" key="1">
    <source>
        <dbReference type="ARBA" id="ARBA00022857"/>
    </source>
</evidence>
<dbReference type="EMBL" id="BMMH01000005">
    <property type="protein sequence ID" value="GGL11704.1"/>
    <property type="molecule type" value="Genomic_DNA"/>
</dbReference>
<dbReference type="GO" id="GO:0016651">
    <property type="term" value="F:oxidoreductase activity, acting on NAD(P)H"/>
    <property type="evidence" value="ECO:0007669"/>
    <property type="project" value="TreeGrafter"/>
</dbReference>
<dbReference type="SMART" id="SM00829">
    <property type="entry name" value="PKS_ER"/>
    <property type="match status" value="1"/>
</dbReference>
<gene>
    <name evidence="4" type="ORF">GCM10011588_27670</name>
</gene>
<accession>A0A917RJR7</accession>